<sequence>MATAASPPIASPVPPTSPTKASMANFSFPKSSSPDKYTHSPSPARPEVVKPNAHPYQIKTTSTALLTRSNSATSNTSYSGQHRYIPRHRHNSSVGPVAGSDSEEPRPLPAPPSPEKGLAGDPGNENPHMGPPPAHQPRRLKLKKSETHSSSPSPAPVSALDGKQMSTPPLSSEDLPPNPKQWTPAQLSVYLTTALKVQNERVASDIAAFVREKKINGRVFLRMNDDEIQSYDLSPPWRNALLSASRNLRQNVLKGRIWGVDSDSSSDPDNPSTSRFGTASPSRFMSPSPKSGTPEKGQDDETTPSSRRSVFLSGHKLPVYSSAESSSSVEDLSFPPLNTGSISAGGSNKFKSISRGSIRSKRTSRLLQTSGFFDGPASDKPDDDAGSGLPPASSPSMFMSSPGGRYKNGRVKGMAKGFERIASEDENQAESAEERDPITNEVVKSPTHSRLLSAESQSRILRDMEKLKQRGQVRKERERSDSQSSMSSQGSPTRSSVFLPSPSKIGITTDLPMSSPSILVSESPIESPGSYFSNTIIPSRHIPPGPPGLSPLPTPPPSAIEAEGELTVEELLALQGGSVRRKAKKEKPRGGVHAWEDGEDGEGFVTVKRVSTSSGSPSAHPPLSASSPAAAEARRVITPITVSHRITPISVPMELPQPLKVTSELATADITEHTTGGLVHPKPVPEWNRWSKMIRTTMTEKRLLGPYRHHPESISSSMIVEPVTPVTTEAIAPAVEEPVLVQLEQPVPQQPIAPAQNSEDDEAEELRRLVEDLRRTKALVAALKLRVDEVEKNVEVLKEEVEEQEIRRHQAEADVQSKRSKYSKWKRPKQSRKKN</sequence>
<protein>
    <submittedName>
        <fullName evidence="2">Uncharacterized protein</fullName>
    </submittedName>
</protein>
<proteinExistence type="predicted"/>
<dbReference type="EMBL" id="JAYKXP010000039">
    <property type="protein sequence ID" value="KAK7039189.1"/>
    <property type="molecule type" value="Genomic_DNA"/>
</dbReference>
<dbReference type="InterPro" id="IPR013761">
    <property type="entry name" value="SAM/pointed_sf"/>
</dbReference>
<evidence type="ECO:0000313" key="3">
    <source>
        <dbReference type="Proteomes" id="UP001383192"/>
    </source>
</evidence>
<feature type="compositionally biased region" description="Polar residues" evidence="1">
    <location>
        <begin position="339"/>
        <end position="350"/>
    </location>
</feature>
<evidence type="ECO:0000313" key="2">
    <source>
        <dbReference type="EMBL" id="KAK7039189.1"/>
    </source>
</evidence>
<feature type="region of interest" description="Disordered" evidence="1">
    <location>
        <begin position="610"/>
        <end position="630"/>
    </location>
</feature>
<feature type="compositionally biased region" description="Low complexity" evidence="1">
    <location>
        <begin position="482"/>
        <end position="496"/>
    </location>
</feature>
<feature type="compositionally biased region" description="Low complexity" evidence="1">
    <location>
        <begin position="613"/>
        <end position="630"/>
    </location>
</feature>
<keyword evidence="3" id="KW-1185">Reference proteome</keyword>
<feature type="compositionally biased region" description="Polar residues" evidence="1">
    <location>
        <begin position="58"/>
        <end position="80"/>
    </location>
</feature>
<feature type="region of interest" description="Disordered" evidence="1">
    <location>
        <begin position="339"/>
        <end position="514"/>
    </location>
</feature>
<feature type="region of interest" description="Disordered" evidence="1">
    <location>
        <begin position="259"/>
        <end position="311"/>
    </location>
</feature>
<comment type="caution">
    <text evidence="2">The sequence shown here is derived from an EMBL/GenBank/DDBJ whole genome shotgun (WGS) entry which is preliminary data.</text>
</comment>
<name>A0AAW0CMG3_9AGAR</name>
<feature type="compositionally biased region" description="Polar residues" evidence="1">
    <location>
        <begin position="446"/>
        <end position="459"/>
    </location>
</feature>
<feature type="compositionally biased region" description="Low complexity" evidence="1">
    <location>
        <begin position="149"/>
        <end position="159"/>
    </location>
</feature>
<accession>A0AAW0CMG3</accession>
<organism evidence="2 3">
    <name type="scientific">Paramarasmius palmivorus</name>
    <dbReference type="NCBI Taxonomy" id="297713"/>
    <lineage>
        <taxon>Eukaryota</taxon>
        <taxon>Fungi</taxon>
        <taxon>Dikarya</taxon>
        <taxon>Basidiomycota</taxon>
        <taxon>Agaricomycotina</taxon>
        <taxon>Agaricomycetes</taxon>
        <taxon>Agaricomycetidae</taxon>
        <taxon>Agaricales</taxon>
        <taxon>Marasmiineae</taxon>
        <taxon>Marasmiaceae</taxon>
        <taxon>Paramarasmius</taxon>
    </lineage>
</organism>
<evidence type="ECO:0000256" key="1">
    <source>
        <dbReference type="SAM" id="MobiDB-lite"/>
    </source>
</evidence>
<feature type="compositionally biased region" description="Basic and acidic residues" evidence="1">
    <location>
        <begin position="801"/>
        <end position="817"/>
    </location>
</feature>
<reference evidence="2 3" key="1">
    <citation type="submission" date="2024-01" db="EMBL/GenBank/DDBJ databases">
        <title>A draft genome for a cacao thread blight-causing isolate of Paramarasmius palmivorus.</title>
        <authorList>
            <person name="Baruah I.K."/>
            <person name="Bukari Y."/>
            <person name="Amoako-Attah I."/>
            <person name="Meinhardt L.W."/>
            <person name="Bailey B.A."/>
            <person name="Cohen S.P."/>
        </authorList>
    </citation>
    <scope>NUCLEOTIDE SEQUENCE [LARGE SCALE GENOMIC DNA]</scope>
    <source>
        <strain evidence="2 3">GH-12</strain>
    </source>
</reference>
<feature type="compositionally biased region" description="Basic and acidic residues" evidence="1">
    <location>
        <begin position="460"/>
        <end position="481"/>
    </location>
</feature>
<dbReference type="Proteomes" id="UP001383192">
    <property type="component" value="Unassembled WGS sequence"/>
</dbReference>
<feature type="region of interest" description="Disordered" evidence="1">
    <location>
        <begin position="801"/>
        <end position="835"/>
    </location>
</feature>
<feature type="compositionally biased region" description="Low complexity" evidence="1">
    <location>
        <begin position="261"/>
        <end position="274"/>
    </location>
</feature>
<dbReference type="Gene3D" id="1.10.150.50">
    <property type="entry name" value="Transcription Factor, Ets-1"/>
    <property type="match status" value="1"/>
</dbReference>
<feature type="compositionally biased region" description="Polar residues" evidence="1">
    <location>
        <begin position="275"/>
        <end position="291"/>
    </location>
</feature>
<feature type="compositionally biased region" description="Basic residues" evidence="1">
    <location>
        <begin position="818"/>
        <end position="835"/>
    </location>
</feature>
<feature type="compositionally biased region" description="Polar residues" evidence="1">
    <location>
        <begin position="20"/>
        <end position="41"/>
    </location>
</feature>
<feature type="compositionally biased region" description="Low complexity" evidence="1">
    <location>
        <begin position="386"/>
        <end position="402"/>
    </location>
</feature>
<feature type="region of interest" description="Disordered" evidence="1">
    <location>
        <begin position="531"/>
        <end position="560"/>
    </location>
</feature>
<feature type="region of interest" description="Disordered" evidence="1">
    <location>
        <begin position="1"/>
        <end position="181"/>
    </location>
</feature>
<feature type="compositionally biased region" description="Pro residues" evidence="1">
    <location>
        <begin position="541"/>
        <end position="558"/>
    </location>
</feature>
<gene>
    <name evidence="2" type="ORF">VNI00_010094</name>
</gene>
<dbReference type="AlphaFoldDB" id="A0AAW0CMG3"/>